<keyword evidence="3" id="KW-1185">Reference proteome</keyword>
<comment type="caution">
    <text evidence="2">The sequence shown here is derived from an EMBL/GenBank/DDBJ whole genome shotgun (WGS) entry which is preliminary data.</text>
</comment>
<proteinExistence type="predicted"/>
<name>A0AAV3YHX8_9GAST</name>
<evidence type="ECO:0000313" key="2">
    <source>
        <dbReference type="EMBL" id="GFN82573.1"/>
    </source>
</evidence>
<dbReference type="AlphaFoldDB" id="A0AAV3YHX8"/>
<reference evidence="2 3" key="1">
    <citation type="journal article" date="2021" name="Elife">
        <title>Chloroplast acquisition without the gene transfer in kleptoplastic sea slugs, Plakobranchus ocellatus.</title>
        <authorList>
            <person name="Maeda T."/>
            <person name="Takahashi S."/>
            <person name="Yoshida T."/>
            <person name="Shimamura S."/>
            <person name="Takaki Y."/>
            <person name="Nagai Y."/>
            <person name="Toyoda A."/>
            <person name="Suzuki Y."/>
            <person name="Arimoto A."/>
            <person name="Ishii H."/>
            <person name="Satoh N."/>
            <person name="Nishiyama T."/>
            <person name="Hasebe M."/>
            <person name="Maruyama T."/>
            <person name="Minagawa J."/>
            <person name="Obokata J."/>
            <person name="Shigenobu S."/>
        </authorList>
    </citation>
    <scope>NUCLEOTIDE SEQUENCE [LARGE SCALE GENOMIC DNA]</scope>
</reference>
<protein>
    <submittedName>
        <fullName evidence="2">Uncharacterized protein</fullName>
    </submittedName>
</protein>
<gene>
    <name evidence="2" type="ORF">PoB_000907900</name>
</gene>
<organism evidence="2 3">
    <name type="scientific">Plakobranchus ocellatus</name>
    <dbReference type="NCBI Taxonomy" id="259542"/>
    <lineage>
        <taxon>Eukaryota</taxon>
        <taxon>Metazoa</taxon>
        <taxon>Spiralia</taxon>
        <taxon>Lophotrochozoa</taxon>
        <taxon>Mollusca</taxon>
        <taxon>Gastropoda</taxon>
        <taxon>Heterobranchia</taxon>
        <taxon>Euthyneura</taxon>
        <taxon>Panpulmonata</taxon>
        <taxon>Sacoglossa</taxon>
        <taxon>Placobranchoidea</taxon>
        <taxon>Plakobranchidae</taxon>
        <taxon>Plakobranchus</taxon>
    </lineage>
</organism>
<evidence type="ECO:0000313" key="3">
    <source>
        <dbReference type="Proteomes" id="UP000735302"/>
    </source>
</evidence>
<sequence>MSSQGAGVESQTRDTKVSSNPRQVLYSPGLAIELVTKNSDVGSAEKSIVLALMHTAVPIRPAFDCEDQLDKKKLRTLFLFIINI</sequence>
<dbReference type="Proteomes" id="UP000735302">
    <property type="component" value="Unassembled WGS sequence"/>
</dbReference>
<dbReference type="EMBL" id="BLXT01001005">
    <property type="protein sequence ID" value="GFN82573.1"/>
    <property type="molecule type" value="Genomic_DNA"/>
</dbReference>
<evidence type="ECO:0000256" key="1">
    <source>
        <dbReference type="SAM" id="MobiDB-lite"/>
    </source>
</evidence>
<accession>A0AAV3YHX8</accession>
<feature type="region of interest" description="Disordered" evidence="1">
    <location>
        <begin position="1"/>
        <end position="22"/>
    </location>
</feature>